<keyword evidence="1" id="KW-0812">Transmembrane</keyword>
<evidence type="ECO:0000313" key="3">
    <source>
        <dbReference type="Proteomes" id="UP001163096"/>
    </source>
</evidence>
<reference evidence="2" key="1">
    <citation type="submission" date="2022-11" db="EMBL/GenBank/DDBJ databases">
        <title>Complete genome sequence of Methanogenium organophilum DSM 3596.</title>
        <authorList>
            <person name="Chen S.-C."/>
            <person name="Lai S.-J."/>
            <person name="You Y.-T."/>
        </authorList>
    </citation>
    <scope>NUCLEOTIDE SEQUENCE</scope>
    <source>
        <strain evidence="2">DSM 3596</strain>
    </source>
</reference>
<dbReference type="PANTHER" id="PTHR35902">
    <property type="entry name" value="S-LAYER DOMAIN-LIKE PROTEIN-RELATED"/>
    <property type="match status" value="1"/>
</dbReference>
<dbReference type="EMBL" id="CP113361">
    <property type="protein sequence ID" value="WAI02140.1"/>
    <property type="molecule type" value="Genomic_DNA"/>
</dbReference>
<dbReference type="AlphaFoldDB" id="A0A9X9T8Y8"/>
<gene>
    <name evidence="2" type="ORF">OU421_04525</name>
</gene>
<dbReference type="RefSeq" id="WP_268187418.1">
    <property type="nucleotide sequence ID" value="NZ_CP113361.1"/>
</dbReference>
<dbReference type="PANTHER" id="PTHR35902:SF3">
    <property type="entry name" value="NPCBM-ASSOCIATED, NEW3 DOMAIN OF ALPHA-GALACTOSIDASE"/>
    <property type="match status" value="1"/>
</dbReference>
<name>A0A9X9T8Y8_METOG</name>
<organism evidence="2 3">
    <name type="scientific">Methanogenium organophilum</name>
    <dbReference type="NCBI Taxonomy" id="2199"/>
    <lineage>
        <taxon>Archaea</taxon>
        <taxon>Methanobacteriati</taxon>
        <taxon>Methanobacteriota</taxon>
        <taxon>Stenosarchaea group</taxon>
        <taxon>Methanomicrobia</taxon>
        <taxon>Methanomicrobiales</taxon>
        <taxon>Methanomicrobiaceae</taxon>
        <taxon>Methanogenium</taxon>
    </lineage>
</organism>
<feature type="transmembrane region" description="Helical" evidence="1">
    <location>
        <begin position="402"/>
        <end position="423"/>
    </location>
</feature>
<protein>
    <submittedName>
        <fullName evidence="2">S-layer protein</fullName>
    </submittedName>
</protein>
<evidence type="ECO:0000313" key="2">
    <source>
        <dbReference type="EMBL" id="WAI02140.1"/>
    </source>
</evidence>
<dbReference type="InterPro" id="IPR013783">
    <property type="entry name" value="Ig-like_fold"/>
</dbReference>
<proteinExistence type="predicted"/>
<dbReference type="Proteomes" id="UP001163096">
    <property type="component" value="Chromosome"/>
</dbReference>
<dbReference type="Gene3D" id="2.60.40.10">
    <property type="entry name" value="Immunoglobulins"/>
    <property type="match status" value="2"/>
</dbReference>
<keyword evidence="1" id="KW-0472">Membrane</keyword>
<evidence type="ECO:0000256" key="1">
    <source>
        <dbReference type="SAM" id="Phobius"/>
    </source>
</evidence>
<keyword evidence="1" id="KW-1133">Transmembrane helix</keyword>
<dbReference type="GeneID" id="76834341"/>
<dbReference type="KEGG" id="mou:OU421_04525"/>
<accession>A0A9X9T8Y8</accession>
<sequence length="431" mass="46099">MNFSRTAILGIALLVCLCAPVMAAEKVISGPPDLRISIEGSNEFYPDTMVTIPVKVENIGTIDFSSQNPENVAREDRPNTAKNVVVTLEAGDAPVSVKTDAQLVGDIAGGARVQAPFEVRINDGAPAGTYILPVTLEYTYLYHATEFSNDALTYEYRTKTETLSLEIVIKPDVQITVLSTDVEELNAGTEGYLAITVENSGQDTGKQATLVLSSVSGSPVSPTDGSYFIGEFAPGETVTANFKVAASTDASGSSYPMDIAVSYESSEGDKTTSKPVTIGIPVGEKITFEVVSEAYVMFPSETGTIEVVYKNSGGATAYDATSRISAVDPFTSNDDTAYLGDLAPGETATAYYHVSVSDDATIKEYGLDTEIRYKDSLKNSVISDPMKAEVTVQQRSGLGTMLTNPIVLTVLLFIILGAGYYLYQQRKQKQQ</sequence>
<keyword evidence="3" id="KW-1185">Reference proteome</keyword>